<evidence type="ECO:0000259" key="7">
    <source>
        <dbReference type="Pfam" id="PF14322"/>
    </source>
</evidence>
<evidence type="ECO:0000256" key="1">
    <source>
        <dbReference type="ARBA" id="ARBA00004442"/>
    </source>
</evidence>
<dbReference type="Pfam" id="PF14322">
    <property type="entry name" value="SusD-like_3"/>
    <property type="match status" value="1"/>
</dbReference>
<evidence type="ECO:0000313" key="9">
    <source>
        <dbReference type="Proteomes" id="UP000765802"/>
    </source>
</evidence>
<evidence type="ECO:0000256" key="4">
    <source>
        <dbReference type="ARBA" id="ARBA00023136"/>
    </source>
</evidence>
<dbReference type="InterPro" id="IPR011990">
    <property type="entry name" value="TPR-like_helical_dom_sf"/>
</dbReference>
<accession>A0ABR7M8X5</accession>
<evidence type="ECO:0000313" key="8">
    <source>
        <dbReference type="EMBL" id="MBC6491458.1"/>
    </source>
</evidence>
<keyword evidence="9" id="KW-1185">Reference proteome</keyword>
<evidence type="ECO:0000259" key="6">
    <source>
        <dbReference type="Pfam" id="PF07980"/>
    </source>
</evidence>
<gene>
    <name evidence="8" type="ORF">BC349_10465</name>
</gene>
<evidence type="ECO:0000256" key="5">
    <source>
        <dbReference type="ARBA" id="ARBA00023237"/>
    </source>
</evidence>
<evidence type="ECO:0000256" key="3">
    <source>
        <dbReference type="ARBA" id="ARBA00022729"/>
    </source>
</evidence>
<feature type="domain" description="SusD-like N-terminal" evidence="7">
    <location>
        <begin position="71"/>
        <end position="225"/>
    </location>
</feature>
<dbReference type="Proteomes" id="UP000765802">
    <property type="component" value="Unassembled WGS sequence"/>
</dbReference>
<name>A0ABR7M8X5_9BACT</name>
<dbReference type="InterPro" id="IPR012944">
    <property type="entry name" value="SusD_RagB_dom"/>
</dbReference>
<comment type="similarity">
    <text evidence="2">Belongs to the SusD family.</text>
</comment>
<dbReference type="CDD" id="cd08977">
    <property type="entry name" value="SusD"/>
    <property type="match status" value="1"/>
</dbReference>
<comment type="caution">
    <text evidence="8">The sequence shown here is derived from an EMBL/GenBank/DDBJ whole genome shotgun (WGS) entry which is preliminary data.</text>
</comment>
<sequence>MPTNKIYAVLMAAATIGFSACEKKLDLVNPNAPTSASFWNTGTDAIKGINAAYASLLIDGSYMRSTPLMMDTRGDDAKSNSPWLQMYNTGKFALNTADGAIYAWSYGAWYEGISKANQVLNYVPAIEMDAALKDRIMGQAYFLRGLYFFHLANFWGNVAYPTSLPASKDEFYMEQESAEQGWDKVIADFQQAANLLPVSYDAVGGPDQGQKGRATKGAALAYLGKAHMFHTTKKDYTAAAAAFKAVIDLGVYDLMPNYRDNFTEVAENNKESIFEVQFDLSAGGTELGWGGTPSSGWGKTSARAITYGPRGFGFVDVQPTRSVFNSFLEEKTAGGDDDPRLVATMFYNKPGLKLYGQEFSVFYGGNPADLNDLFCRKYENDETKPNEFDWRSGINERLMRYADVLLMYAECLNENGSTAQAYPYIQRVRSRVGLPDLAVTKPGMTQAQMRDQIAQERLLEFCLEGKRFDDIRRWGWLQDPAKLALLKSRDPEFNSYQAGREYFPIPQSEIDINRGWKQNLSY</sequence>
<evidence type="ECO:0000256" key="2">
    <source>
        <dbReference type="ARBA" id="ARBA00006275"/>
    </source>
</evidence>
<keyword evidence="4" id="KW-0472">Membrane</keyword>
<dbReference type="SUPFAM" id="SSF48452">
    <property type="entry name" value="TPR-like"/>
    <property type="match status" value="1"/>
</dbReference>
<proteinExistence type="inferred from homology"/>
<keyword evidence="5" id="KW-0998">Cell outer membrane</keyword>
<dbReference type="PROSITE" id="PS51257">
    <property type="entry name" value="PROKAR_LIPOPROTEIN"/>
    <property type="match status" value="1"/>
</dbReference>
<feature type="domain" description="RagB/SusD" evidence="6">
    <location>
        <begin position="270"/>
        <end position="522"/>
    </location>
</feature>
<reference evidence="8 9" key="1">
    <citation type="submission" date="2016-07" db="EMBL/GenBank/DDBJ databases">
        <title>Genome analysis of Flavihumibacter stibioxidans YS-17.</title>
        <authorList>
            <person name="Shi K."/>
            <person name="Han Y."/>
            <person name="Wang G."/>
        </authorList>
    </citation>
    <scope>NUCLEOTIDE SEQUENCE [LARGE SCALE GENOMIC DNA]</scope>
    <source>
        <strain evidence="8 9">YS-17</strain>
    </source>
</reference>
<evidence type="ECO:0008006" key="10">
    <source>
        <dbReference type="Google" id="ProtNLM"/>
    </source>
</evidence>
<dbReference type="InterPro" id="IPR033985">
    <property type="entry name" value="SusD-like_N"/>
</dbReference>
<comment type="subcellular location">
    <subcellularLocation>
        <location evidence="1">Cell outer membrane</location>
    </subcellularLocation>
</comment>
<protein>
    <recommendedName>
        <fullName evidence="10">Starch-binding associating with outer membrane</fullName>
    </recommendedName>
</protein>
<dbReference type="EMBL" id="MBUA01000012">
    <property type="protein sequence ID" value="MBC6491458.1"/>
    <property type="molecule type" value="Genomic_DNA"/>
</dbReference>
<dbReference type="Gene3D" id="1.25.40.390">
    <property type="match status" value="1"/>
</dbReference>
<dbReference type="Pfam" id="PF07980">
    <property type="entry name" value="SusD_RagB"/>
    <property type="match status" value="1"/>
</dbReference>
<keyword evidence="3" id="KW-0732">Signal</keyword>
<organism evidence="8 9">
    <name type="scientific">Flavihumibacter stibioxidans</name>
    <dbReference type="NCBI Taxonomy" id="1834163"/>
    <lineage>
        <taxon>Bacteria</taxon>
        <taxon>Pseudomonadati</taxon>
        <taxon>Bacteroidota</taxon>
        <taxon>Chitinophagia</taxon>
        <taxon>Chitinophagales</taxon>
        <taxon>Chitinophagaceae</taxon>
        <taxon>Flavihumibacter</taxon>
    </lineage>
</organism>